<keyword evidence="3" id="KW-0677">Repeat</keyword>
<dbReference type="AlphaFoldDB" id="A0AAV7Y1T9"/>
<dbReference type="Gene3D" id="4.10.400.10">
    <property type="entry name" value="Low-density Lipoprotein Receptor"/>
    <property type="match status" value="1"/>
</dbReference>
<dbReference type="SMART" id="SM00192">
    <property type="entry name" value="LDLa"/>
    <property type="match status" value="3"/>
</dbReference>
<evidence type="ECO:0000256" key="5">
    <source>
        <dbReference type="ARBA" id="ARBA00023136"/>
    </source>
</evidence>
<feature type="signal peptide" evidence="8">
    <location>
        <begin position="1"/>
        <end position="26"/>
    </location>
</feature>
<dbReference type="GO" id="GO:0005886">
    <property type="term" value="C:plasma membrane"/>
    <property type="evidence" value="ECO:0007669"/>
    <property type="project" value="TreeGrafter"/>
</dbReference>
<dbReference type="InterPro" id="IPR002172">
    <property type="entry name" value="LDrepeatLR_classA_rpt"/>
</dbReference>
<dbReference type="CDD" id="cd00112">
    <property type="entry name" value="LDLa"/>
    <property type="match status" value="1"/>
</dbReference>
<evidence type="ECO:0000256" key="6">
    <source>
        <dbReference type="ARBA" id="ARBA00023157"/>
    </source>
</evidence>
<dbReference type="EMBL" id="JAPTSV010000001">
    <property type="protein sequence ID" value="KAJ1531888.1"/>
    <property type="molecule type" value="Genomic_DNA"/>
</dbReference>
<comment type="caution">
    <text evidence="7">Lacks conserved residue(s) required for the propagation of feature annotation.</text>
</comment>
<evidence type="ECO:0000256" key="8">
    <source>
        <dbReference type="SAM" id="SignalP"/>
    </source>
</evidence>
<dbReference type="PRINTS" id="PR00261">
    <property type="entry name" value="LDLRECEPTOR"/>
</dbReference>
<evidence type="ECO:0000313" key="9">
    <source>
        <dbReference type="EMBL" id="KAJ1531888.1"/>
    </source>
</evidence>
<keyword evidence="10" id="KW-1185">Reference proteome</keyword>
<evidence type="ECO:0000256" key="7">
    <source>
        <dbReference type="PROSITE-ProRule" id="PRU00124"/>
    </source>
</evidence>
<dbReference type="InterPro" id="IPR050685">
    <property type="entry name" value="LDLR"/>
</dbReference>
<dbReference type="Pfam" id="PF00057">
    <property type="entry name" value="Ldl_recept_a"/>
    <property type="match status" value="1"/>
</dbReference>
<organism evidence="9 10">
    <name type="scientific">Megalurothrips usitatus</name>
    <name type="common">bean blossom thrips</name>
    <dbReference type="NCBI Taxonomy" id="439358"/>
    <lineage>
        <taxon>Eukaryota</taxon>
        <taxon>Metazoa</taxon>
        <taxon>Ecdysozoa</taxon>
        <taxon>Arthropoda</taxon>
        <taxon>Hexapoda</taxon>
        <taxon>Insecta</taxon>
        <taxon>Pterygota</taxon>
        <taxon>Neoptera</taxon>
        <taxon>Paraneoptera</taxon>
        <taxon>Thysanoptera</taxon>
        <taxon>Terebrantia</taxon>
        <taxon>Thripoidea</taxon>
        <taxon>Thripidae</taxon>
        <taxon>Megalurothrips</taxon>
    </lineage>
</organism>
<comment type="subcellular location">
    <subcellularLocation>
        <location evidence="1">Membrane</location>
        <topology evidence="1">Single-pass membrane protein</topology>
    </subcellularLocation>
</comment>
<dbReference type="PROSITE" id="PS50068">
    <property type="entry name" value="LDLRA_2"/>
    <property type="match status" value="1"/>
</dbReference>
<evidence type="ECO:0000313" key="10">
    <source>
        <dbReference type="Proteomes" id="UP001075354"/>
    </source>
</evidence>
<sequence length="247" mass="25939">MVRRRPLLLPLLPLLLLQLAAVTCSAREPVRCPPGMHQCVSRKQVKCFVPDAVCDGEMDCTDGSDEEGCTECRPGSLLCGGRCARRCDGVVECGDARDEYPCPHCRAGAVLCERRCVRACSAAVTADCVRRCDGVVSAPTAAAHRASVTAGPRNNLLPPPPQRECADGGDEANCFRCGDAGLPGAASDLSCGRERPPRVLGVPRPFHNVTCGRLCDGIAQCANGWDEEGCGAGPAGPPGPADRWGRS</sequence>
<evidence type="ECO:0000256" key="1">
    <source>
        <dbReference type="ARBA" id="ARBA00004167"/>
    </source>
</evidence>
<evidence type="ECO:0000256" key="3">
    <source>
        <dbReference type="ARBA" id="ARBA00022737"/>
    </source>
</evidence>
<keyword evidence="8" id="KW-0732">Signal</keyword>
<dbReference type="SUPFAM" id="SSF57424">
    <property type="entry name" value="LDL receptor-like module"/>
    <property type="match status" value="1"/>
</dbReference>
<dbReference type="GO" id="GO:0016192">
    <property type="term" value="P:vesicle-mediated transport"/>
    <property type="evidence" value="ECO:0007669"/>
    <property type="project" value="UniProtKB-ARBA"/>
</dbReference>
<keyword evidence="6 7" id="KW-1015">Disulfide bond</keyword>
<dbReference type="InterPro" id="IPR036055">
    <property type="entry name" value="LDL_receptor-like_sf"/>
</dbReference>
<comment type="caution">
    <text evidence="9">The sequence shown here is derived from an EMBL/GenBank/DDBJ whole genome shotgun (WGS) entry which is preliminary data.</text>
</comment>
<keyword evidence="5" id="KW-0472">Membrane</keyword>
<keyword evidence="2" id="KW-0812">Transmembrane</keyword>
<reference evidence="9" key="1">
    <citation type="submission" date="2022-12" db="EMBL/GenBank/DDBJ databases">
        <title>Chromosome-level genome assembly of the bean flower thrips Megalurothrips usitatus.</title>
        <authorList>
            <person name="Ma L."/>
            <person name="Liu Q."/>
            <person name="Li H."/>
            <person name="Cai W."/>
        </authorList>
    </citation>
    <scope>NUCLEOTIDE SEQUENCE</scope>
    <source>
        <strain evidence="9">Cailab_2022a</strain>
    </source>
</reference>
<name>A0AAV7Y1T9_9NEOP</name>
<gene>
    <name evidence="9" type="ORF">ONE63_000536</name>
</gene>
<keyword evidence="4" id="KW-1133">Transmembrane helix</keyword>
<dbReference type="PANTHER" id="PTHR24270">
    <property type="entry name" value="LOW-DENSITY LIPOPROTEIN RECEPTOR-RELATED"/>
    <property type="match status" value="1"/>
</dbReference>
<protein>
    <submittedName>
        <fullName evidence="9">Uncharacterized protein</fullName>
    </submittedName>
</protein>
<accession>A0AAV7Y1T9</accession>
<evidence type="ECO:0000256" key="2">
    <source>
        <dbReference type="ARBA" id="ARBA00022692"/>
    </source>
</evidence>
<evidence type="ECO:0000256" key="4">
    <source>
        <dbReference type="ARBA" id="ARBA00022989"/>
    </source>
</evidence>
<feature type="chain" id="PRO_5043821124" evidence="8">
    <location>
        <begin position="27"/>
        <end position="247"/>
    </location>
</feature>
<dbReference type="Proteomes" id="UP001075354">
    <property type="component" value="Chromosome 1"/>
</dbReference>
<proteinExistence type="predicted"/>
<feature type="disulfide bond" evidence="7">
    <location>
        <begin position="54"/>
        <end position="69"/>
    </location>
</feature>